<organism evidence="3">
    <name type="scientific">Psilocybe cubensis</name>
    <name type="common">Psychedelic mushroom</name>
    <name type="synonym">Stropharia cubensis</name>
    <dbReference type="NCBI Taxonomy" id="181762"/>
    <lineage>
        <taxon>Eukaryota</taxon>
        <taxon>Fungi</taxon>
        <taxon>Dikarya</taxon>
        <taxon>Basidiomycota</taxon>
        <taxon>Agaricomycotina</taxon>
        <taxon>Agaricomycetes</taxon>
        <taxon>Agaricomycetidae</taxon>
        <taxon>Agaricales</taxon>
        <taxon>Agaricineae</taxon>
        <taxon>Strophariaceae</taxon>
        <taxon>Psilocybe</taxon>
    </lineage>
</organism>
<keyword evidence="2" id="KW-1133">Transmembrane helix</keyword>
<proteinExistence type="predicted"/>
<feature type="transmembrane region" description="Helical" evidence="2">
    <location>
        <begin position="77"/>
        <end position="94"/>
    </location>
</feature>
<comment type="caution">
    <text evidence="3">The sequence shown here is derived from an EMBL/GenBank/DDBJ whole genome shotgun (WGS) entry which is preliminary data.</text>
</comment>
<evidence type="ECO:0000313" key="3">
    <source>
        <dbReference type="EMBL" id="KAG5164884.1"/>
    </source>
</evidence>
<name>A0A8H8CHD6_PSICU</name>
<accession>A0A8H8CHD6</accession>
<feature type="compositionally biased region" description="Basic and acidic residues" evidence="1">
    <location>
        <begin position="1"/>
        <end position="13"/>
    </location>
</feature>
<reference evidence="3" key="1">
    <citation type="submission" date="2021-02" db="EMBL/GenBank/DDBJ databases">
        <title>Psilocybe cubensis genome.</title>
        <authorList>
            <person name="Mckernan K.J."/>
            <person name="Crawford S."/>
            <person name="Trippe A."/>
            <person name="Kane L.T."/>
            <person name="Mclaughlin S."/>
        </authorList>
    </citation>
    <scope>NUCLEOTIDE SEQUENCE [LARGE SCALE GENOMIC DNA]</scope>
    <source>
        <strain evidence="3">MGC-MH-2018</strain>
    </source>
</reference>
<evidence type="ECO:0000256" key="1">
    <source>
        <dbReference type="SAM" id="MobiDB-lite"/>
    </source>
</evidence>
<feature type="region of interest" description="Disordered" evidence="1">
    <location>
        <begin position="137"/>
        <end position="184"/>
    </location>
</feature>
<sequence length="184" mass="20993">MSKSDNDEKRPETADVLDIEQEDPIKLEDDYDEDDFDSNEDSQPLSSRDTSSLPSDDEVEQYEVAQGNNEVTSRKRLILLVFLAALLWIGFLLRRSWQESKKPKIIYASRYSKEHKFRPAASPIITETLKDGRIRLRGALPEPTNPPKPVVKPKKKKARSGKLSGKKKAARQVKRKIGTADKRM</sequence>
<dbReference type="OrthoDB" id="2538110at2759"/>
<protein>
    <submittedName>
        <fullName evidence="3">Uncharacterized protein</fullName>
    </submittedName>
</protein>
<keyword evidence="2" id="KW-0472">Membrane</keyword>
<feature type="compositionally biased region" description="Acidic residues" evidence="1">
    <location>
        <begin position="29"/>
        <end position="40"/>
    </location>
</feature>
<keyword evidence="2" id="KW-0812">Transmembrane</keyword>
<dbReference type="EMBL" id="JAFIQS010000011">
    <property type="protein sequence ID" value="KAG5164884.1"/>
    <property type="molecule type" value="Genomic_DNA"/>
</dbReference>
<dbReference type="AlphaFoldDB" id="A0A8H8CHD6"/>
<gene>
    <name evidence="3" type="ORF">JR316_010530</name>
</gene>
<feature type="compositionally biased region" description="Basic residues" evidence="1">
    <location>
        <begin position="151"/>
        <end position="177"/>
    </location>
</feature>
<evidence type="ECO:0000256" key="2">
    <source>
        <dbReference type="SAM" id="Phobius"/>
    </source>
</evidence>
<feature type="region of interest" description="Disordered" evidence="1">
    <location>
        <begin position="1"/>
        <end position="66"/>
    </location>
</feature>
<feature type="compositionally biased region" description="Polar residues" evidence="1">
    <location>
        <begin position="42"/>
        <end position="54"/>
    </location>
</feature>